<comment type="caution">
    <text evidence="5">The sequence shown here is derived from an EMBL/GenBank/DDBJ whole genome shotgun (WGS) entry which is preliminary data.</text>
</comment>
<evidence type="ECO:0000313" key="6">
    <source>
        <dbReference type="Proteomes" id="UP000704068"/>
    </source>
</evidence>
<evidence type="ECO:0000313" key="5">
    <source>
        <dbReference type="EMBL" id="MBF0969709.1"/>
    </source>
</evidence>
<feature type="domain" description="Calcineurin-like phosphoesterase" evidence="4">
    <location>
        <begin position="142"/>
        <end position="322"/>
    </location>
</feature>
<feature type="transmembrane region" description="Helical" evidence="3">
    <location>
        <begin position="63"/>
        <end position="87"/>
    </location>
</feature>
<dbReference type="PANTHER" id="PTHR31302:SF31">
    <property type="entry name" value="PHOSPHODIESTERASE YAEI"/>
    <property type="match status" value="1"/>
</dbReference>
<dbReference type="GO" id="GO:0046872">
    <property type="term" value="F:metal ion binding"/>
    <property type="evidence" value="ECO:0007669"/>
    <property type="project" value="UniProtKB-KW"/>
</dbReference>
<dbReference type="CDD" id="cd07385">
    <property type="entry name" value="MPP_YkuE_C"/>
    <property type="match status" value="1"/>
</dbReference>
<feature type="transmembrane region" description="Helical" evidence="3">
    <location>
        <begin position="99"/>
        <end position="119"/>
    </location>
</feature>
<evidence type="ECO:0000256" key="1">
    <source>
        <dbReference type="ARBA" id="ARBA00022723"/>
    </source>
</evidence>
<dbReference type="GO" id="GO:0008758">
    <property type="term" value="F:UDP-2,3-diacylglucosamine hydrolase activity"/>
    <property type="evidence" value="ECO:0007669"/>
    <property type="project" value="TreeGrafter"/>
</dbReference>
<gene>
    <name evidence="5" type="ORF">HXK21_01515</name>
</gene>
<feature type="transmembrane region" description="Helical" evidence="3">
    <location>
        <begin position="32"/>
        <end position="51"/>
    </location>
</feature>
<dbReference type="Gene3D" id="3.60.21.10">
    <property type="match status" value="1"/>
</dbReference>
<dbReference type="RefSeq" id="WP_303762811.1">
    <property type="nucleotide sequence ID" value="NZ_JABZGR010000002.1"/>
</dbReference>
<dbReference type="Proteomes" id="UP000704068">
    <property type="component" value="Unassembled WGS sequence"/>
</dbReference>
<evidence type="ECO:0000256" key="2">
    <source>
        <dbReference type="ARBA" id="ARBA00022801"/>
    </source>
</evidence>
<dbReference type="GO" id="GO:0009245">
    <property type="term" value="P:lipid A biosynthetic process"/>
    <property type="evidence" value="ECO:0007669"/>
    <property type="project" value="TreeGrafter"/>
</dbReference>
<name>A0A929RXX2_9BACT</name>
<dbReference type="Pfam" id="PF00149">
    <property type="entry name" value="Metallophos"/>
    <property type="match status" value="1"/>
</dbReference>
<keyword evidence="3" id="KW-0812">Transmembrane</keyword>
<reference evidence="5" key="1">
    <citation type="submission" date="2020-04" db="EMBL/GenBank/DDBJ databases">
        <title>Deep metagenomics examines the oral microbiome during advanced dental caries in children, revealing novel taxa and co-occurrences with host molecules.</title>
        <authorList>
            <person name="Baker J.L."/>
            <person name="Morton J.T."/>
            <person name="Dinis M."/>
            <person name="Alvarez R."/>
            <person name="Tran N.C."/>
            <person name="Knight R."/>
            <person name="Edlund A."/>
        </authorList>
    </citation>
    <scope>NUCLEOTIDE SEQUENCE</scope>
    <source>
        <strain evidence="5">JCVI_34_bin.1</strain>
    </source>
</reference>
<dbReference type="PANTHER" id="PTHR31302">
    <property type="entry name" value="TRANSMEMBRANE PROTEIN WITH METALLOPHOSPHOESTERASE DOMAIN-RELATED"/>
    <property type="match status" value="1"/>
</dbReference>
<dbReference type="EMBL" id="JABZGR010000002">
    <property type="protein sequence ID" value="MBF0969709.1"/>
    <property type="molecule type" value="Genomic_DNA"/>
</dbReference>
<organism evidence="5 6">
    <name type="scientific">Alloprevotella tannerae</name>
    <dbReference type="NCBI Taxonomy" id="76122"/>
    <lineage>
        <taxon>Bacteria</taxon>
        <taxon>Pseudomonadati</taxon>
        <taxon>Bacteroidota</taxon>
        <taxon>Bacteroidia</taxon>
        <taxon>Bacteroidales</taxon>
        <taxon>Prevotellaceae</taxon>
        <taxon>Alloprevotella</taxon>
    </lineage>
</organism>
<evidence type="ECO:0000256" key="3">
    <source>
        <dbReference type="SAM" id="Phobius"/>
    </source>
</evidence>
<keyword evidence="3" id="KW-0472">Membrane</keyword>
<dbReference type="SUPFAM" id="SSF56300">
    <property type="entry name" value="Metallo-dependent phosphatases"/>
    <property type="match status" value="1"/>
</dbReference>
<keyword evidence="2" id="KW-0378">Hydrolase</keyword>
<evidence type="ECO:0000259" key="4">
    <source>
        <dbReference type="Pfam" id="PF00149"/>
    </source>
</evidence>
<accession>A0A929RXX2</accession>
<sequence>MILRILPVLLLILLLPPLGIERLMLREKSWRKWIYAPNLLLALLLIGASIKESYSMTADQLKAILLSTTLCVAVPEIILSLLLLFCLLFKSYRQWVRRIALFVSSGVFLTMLYGFTLGYRQIVVKPFTYTSAAIPQAFDGYRIVQLSDLHVGTLRRHHVVVERIVDSVNALQPDLIVFTGDLVNYHAEELFEFEDIFRKMHARDGVVSIMGNHDYMTYYNWPDEKARLANIRLLQDHQRAIGWRLLLNDNYILRRGNDSIAIVGVENDGEPPFPALGDLPRAQRGLQNSCFQILLSHDPTHWRRRVLPETRIPLMLAGHTHGMQLKIGSFSPSEWFYPEWGGPYYEGGRTLYVSLGVGEVLLPFRIGAWPEINLITLKHH</sequence>
<keyword evidence="1" id="KW-0479">Metal-binding</keyword>
<dbReference type="InterPro" id="IPR051158">
    <property type="entry name" value="Metallophosphoesterase_sf"/>
</dbReference>
<dbReference type="GO" id="GO:0016020">
    <property type="term" value="C:membrane"/>
    <property type="evidence" value="ECO:0007669"/>
    <property type="project" value="GOC"/>
</dbReference>
<proteinExistence type="predicted"/>
<dbReference type="InterPro" id="IPR004843">
    <property type="entry name" value="Calcineurin-like_PHP"/>
</dbReference>
<keyword evidence="3" id="KW-1133">Transmembrane helix</keyword>
<dbReference type="InterPro" id="IPR029052">
    <property type="entry name" value="Metallo-depent_PP-like"/>
</dbReference>
<protein>
    <submittedName>
        <fullName evidence="5">Metallophosphoesterase</fullName>
    </submittedName>
</protein>
<dbReference type="AlphaFoldDB" id="A0A929RXX2"/>
<feature type="transmembrane region" description="Helical" evidence="3">
    <location>
        <begin position="6"/>
        <end position="25"/>
    </location>
</feature>